<dbReference type="InterPro" id="IPR011059">
    <property type="entry name" value="Metal-dep_hydrolase_composite"/>
</dbReference>
<keyword evidence="5 8" id="KW-0378">Hydrolase</keyword>
<comment type="catalytic activity">
    <reaction evidence="8">
        <text>guanine + H2O + H(+) = xanthine + NH4(+)</text>
        <dbReference type="Rhea" id="RHEA:14665"/>
        <dbReference type="ChEBI" id="CHEBI:15377"/>
        <dbReference type="ChEBI" id="CHEBI:15378"/>
        <dbReference type="ChEBI" id="CHEBI:16235"/>
        <dbReference type="ChEBI" id="CHEBI:17712"/>
        <dbReference type="ChEBI" id="CHEBI:28938"/>
        <dbReference type="EC" id="3.5.4.3"/>
    </reaction>
</comment>
<dbReference type="GO" id="GO:0005829">
    <property type="term" value="C:cytosol"/>
    <property type="evidence" value="ECO:0007669"/>
    <property type="project" value="TreeGrafter"/>
</dbReference>
<keyword evidence="4 8" id="KW-0479">Metal-binding</keyword>
<dbReference type="PANTHER" id="PTHR11271">
    <property type="entry name" value="GUANINE DEAMINASE"/>
    <property type="match status" value="1"/>
</dbReference>
<dbReference type="Gene3D" id="2.30.40.10">
    <property type="entry name" value="Urease, subunit C, domain 1"/>
    <property type="match status" value="1"/>
</dbReference>
<evidence type="ECO:0000256" key="3">
    <source>
        <dbReference type="ARBA" id="ARBA00012781"/>
    </source>
</evidence>
<dbReference type="Pfam" id="PF01979">
    <property type="entry name" value="Amidohydro_1"/>
    <property type="match status" value="1"/>
</dbReference>
<evidence type="ECO:0000256" key="6">
    <source>
        <dbReference type="ARBA" id="ARBA00022833"/>
    </source>
</evidence>
<comment type="pathway">
    <text evidence="1 8">Purine metabolism; guanine degradation; xanthine from guanine: step 1/1.</text>
</comment>
<dbReference type="Proteomes" id="UP000315388">
    <property type="component" value="Unassembled WGS sequence"/>
</dbReference>
<accession>A0A502BRC8</accession>
<dbReference type="InterPro" id="IPR014311">
    <property type="entry name" value="Guanine_deaminase"/>
</dbReference>
<dbReference type="InterPro" id="IPR051607">
    <property type="entry name" value="Metallo-dep_hydrolases"/>
</dbReference>
<dbReference type="AlphaFoldDB" id="A0A502BRC8"/>
<comment type="similarity">
    <text evidence="2 8">Belongs to the metallo-dependent hydrolases superfamily. ATZ/TRZ family.</text>
</comment>
<evidence type="ECO:0000256" key="7">
    <source>
        <dbReference type="NCBIfam" id="TIGR02967"/>
    </source>
</evidence>
<comment type="caution">
    <text evidence="10">The sequence shown here is derived from an EMBL/GenBank/DDBJ whole genome shotgun (WGS) entry which is preliminary data.</text>
</comment>
<dbReference type="SUPFAM" id="SSF51338">
    <property type="entry name" value="Composite domain of metallo-dependent hydrolases"/>
    <property type="match status" value="2"/>
</dbReference>
<feature type="domain" description="Amidohydrolase-related" evidence="9">
    <location>
        <begin position="68"/>
        <end position="428"/>
    </location>
</feature>
<organism evidence="10 11">
    <name type="scientific">Brucella gallinifaecis</name>
    <dbReference type="NCBI Taxonomy" id="215590"/>
    <lineage>
        <taxon>Bacteria</taxon>
        <taxon>Pseudomonadati</taxon>
        <taxon>Pseudomonadota</taxon>
        <taxon>Alphaproteobacteria</taxon>
        <taxon>Hyphomicrobiales</taxon>
        <taxon>Brucellaceae</taxon>
        <taxon>Brucella/Ochrobactrum group</taxon>
        <taxon>Brucella</taxon>
    </lineage>
</organism>
<comment type="cofactor">
    <cofactor evidence="8">
        <name>Zn(2+)</name>
        <dbReference type="ChEBI" id="CHEBI:29105"/>
    </cofactor>
    <text evidence="8">Binds 1 zinc ion per subunit.</text>
</comment>
<dbReference type="FunFam" id="3.20.20.140:FF:000022">
    <property type="entry name" value="Guanine deaminase"/>
    <property type="match status" value="1"/>
</dbReference>
<evidence type="ECO:0000256" key="4">
    <source>
        <dbReference type="ARBA" id="ARBA00022723"/>
    </source>
</evidence>
<dbReference type="GO" id="GO:0008892">
    <property type="term" value="F:guanine deaminase activity"/>
    <property type="evidence" value="ECO:0007669"/>
    <property type="project" value="UniProtKB-UniRule"/>
</dbReference>
<dbReference type="EMBL" id="VEWJ01000003">
    <property type="protein sequence ID" value="TPF76231.1"/>
    <property type="molecule type" value="Genomic_DNA"/>
</dbReference>
<dbReference type="CDD" id="cd01303">
    <property type="entry name" value="GDEase"/>
    <property type="match status" value="1"/>
</dbReference>
<protein>
    <recommendedName>
        <fullName evidence="3 7">Guanine deaminase</fullName>
        <shortName evidence="8">Guanase</shortName>
        <ecNumber evidence="3 7">3.5.4.3</ecNumber>
    </recommendedName>
    <alternativeName>
        <fullName evidence="8">Guanine aminohydrolase</fullName>
    </alternativeName>
</protein>
<dbReference type="PANTHER" id="PTHR11271:SF6">
    <property type="entry name" value="GUANINE DEAMINASE"/>
    <property type="match status" value="1"/>
</dbReference>
<dbReference type="NCBIfam" id="NF006679">
    <property type="entry name" value="PRK09228.1"/>
    <property type="match status" value="1"/>
</dbReference>
<evidence type="ECO:0000313" key="10">
    <source>
        <dbReference type="EMBL" id="TPF76231.1"/>
    </source>
</evidence>
<dbReference type="RefSeq" id="WP_140904281.1">
    <property type="nucleotide sequence ID" value="NZ_JBHTMD010000007.1"/>
</dbReference>
<evidence type="ECO:0000256" key="5">
    <source>
        <dbReference type="ARBA" id="ARBA00022801"/>
    </source>
</evidence>
<evidence type="ECO:0000313" key="11">
    <source>
        <dbReference type="Proteomes" id="UP000315388"/>
    </source>
</evidence>
<dbReference type="GO" id="GO:0006147">
    <property type="term" value="P:guanine catabolic process"/>
    <property type="evidence" value="ECO:0007669"/>
    <property type="project" value="UniProtKB-UniRule"/>
</dbReference>
<comment type="function">
    <text evidence="8">Catalyzes the hydrolytic deamination of guanine, producing xanthine and ammonia.</text>
</comment>
<dbReference type="InterPro" id="IPR032466">
    <property type="entry name" value="Metal_Hydrolase"/>
</dbReference>
<name>A0A502BRC8_9HYPH</name>
<sequence>MTKLLIRGRVLSFRDEPQALDDAQSYRYIEDGAVLIENGRIARLGNYADVSAEAGHDVQVADHRPHLILPGFIDTHIHYPQTQVIASYAANLLEWLNTYTFVAEQKFADEQHAEFIAERFLDELIRHGTTTAVAYCSVHPQSVDAYFRASQNRNMRMLGGKVMMDRNAPPVLCDTAQSGYDDSKQLIARWNGKDRLDYVISPRFAITSTPEQMEASQALAREHPECFIQTHLSENIEEIEFTKSLYPEAPDYLGIYEHYGLLGSKTLLGHSIHLEEREVKLMAETGSVAVFCPTSNLFLGSGLFDRDRLKASNVRMAVATDVGGGTSFSMLRTLDEGYKVLQLRGNRLNPFQSFYMMTLGNARALSMEDRIGTLDEGTEADIVVLDSSATSPMRLRMKAGATLEQELFLLQTLGDDRAIVETYVAGKPLKSELA</sequence>
<evidence type="ECO:0000256" key="2">
    <source>
        <dbReference type="ARBA" id="ARBA00006745"/>
    </source>
</evidence>
<evidence type="ECO:0000259" key="9">
    <source>
        <dbReference type="Pfam" id="PF01979"/>
    </source>
</evidence>
<dbReference type="GO" id="GO:0008270">
    <property type="term" value="F:zinc ion binding"/>
    <property type="evidence" value="ECO:0007669"/>
    <property type="project" value="UniProtKB-UniRule"/>
</dbReference>
<dbReference type="Gene3D" id="3.20.20.140">
    <property type="entry name" value="Metal-dependent hydrolases"/>
    <property type="match status" value="1"/>
</dbReference>
<keyword evidence="11" id="KW-1185">Reference proteome</keyword>
<dbReference type="NCBIfam" id="TIGR02967">
    <property type="entry name" value="guan_deamin"/>
    <property type="match status" value="1"/>
</dbReference>
<dbReference type="InterPro" id="IPR006680">
    <property type="entry name" value="Amidohydro-rel"/>
</dbReference>
<dbReference type="SUPFAM" id="SSF51556">
    <property type="entry name" value="Metallo-dependent hydrolases"/>
    <property type="match status" value="1"/>
</dbReference>
<evidence type="ECO:0000256" key="1">
    <source>
        <dbReference type="ARBA" id="ARBA00004984"/>
    </source>
</evidence>
<reference evidence="10 11" key="1">
    <citation type="journal article" date="2003" name="Int. J. Syst. Evol. Microbiol.">
        <title>Towards a standardized format for the description of a novel species (of an established genus): Ochrobactrum gallinifaecis sp. nov.</title>
        <authorList>
            <person name="Kampfer P."/>
            <person name="Buczolits S."/>
            <person name="Albrecht A."/>
            <person name="Busse H.J."/>
            <person name="Stackebrandt E."/>
        </authorList>
    </citation>
    <scope>NUCLEOTIDE SEQUENCE [LARGE SCALE GENOMIC DNA]</scope>
    <source>
        <strain evidence="10 11">ISO 196</strain>
    </source>
</reference>
<dbReference type="OrthoDB" id="9787621at2"/>
<proteinExistence type="inferred from homology"/>
<gene>
    <name evidence="10" type="primary">guaD</name>
    <name evidence="10" type="ORF">FHY56_06135</name>
</gene>
<keyword evidence="6 8" id="KW-0862">Zinc</keyword>
<dbReference type="UniPathway" id="UPA00603">
    <property type="reaction ID" value="UER00660"/>
</dbReference>
<evidence type="ECO:0000256" key="8">
    <source>
        <dbReference type="RuleBase" id="RU366009"/>
    </source>
</evidence>
<dbReference type="EC" id="3.5.4.3" evidence="3 7"/>